<dbReference type="RefSeq" id="WP_111947815.1">
    <property type="nucleotide sequence ID" value="NZ_JAAZWO010000002.1"/>
</dbReference>
<keyword evidence="8" id="KW-1185">Reference proteome</keyword>
<evidence type="ECO:0000313" key="7">
    <source>
        <dbReference type="EMBL" id="MBC2396690.1"/>
    </source>
</evidence>
<dbReference type="Gene3D" id="6.10.10.10">
    <property type="entry name" value="Flagellar export chaperone, C-terminal domain"/>
    <property type="match status" value="1"/>
</dbReference>
<dbReference type="GO" id="GO:0005576">
    <property type="term" value="C:extracellular region"/>
    <property type="evidence" value="ECO:0007669"/>
    <property type="project" value="UniProtKB-SubCell"/>
</dbReference>
<dbReference type="GO" id="GO:0009288">
    <property type="term" value="C:bacterial-type flagellum"/>
    <property type="evidence" value="ECO:0007669"/>
    <property type="project" value="UniProtKB-SubCell"/>
</dbReference>
<accession>A0A923E5A4</accession>
<comment type="similarity">
    <text evidence="1 4">Belongs to the bacterial flagellin family.</text>
</comment>
<dbReference type="GO" id="GO:0005198">
    <property type="term" value="F:structural molecule activity"/>
    <property type="evidence" value="ECO:0007669"/>
    <property type="project" value="UniProtKB-UniRule"/>
</dbReference>
<dbReference type="PANTHER" id="PTHR42792">
    <property type="entry name" value="FLAGELLIN"/>
    <property type="match status" value="1"/>
</dbReference>
<dbReference type="InterPro" id="IPR001492">
    <property type="entry name" value="Flagellin"/>
</dbReference>
<dbReference type="EMBL" id="JAAZWO010000002">
    <property type="protein sequence ID" value="MBC2396690.1"/>
    <property type="molecule type" value="Genomic_DNA"/>
</dbReference>
<feature type="domain" description="Flagellin C-terminal" evidence="6">
    <location>
        <begin position="216"/>
        <end position="301"/>
    </location>
</feature>
<evidence type="ECO:0000256" key="4">
    <source>
        <dbReference type="RuleBase" id="RU362073"/>
    </source>
</evidence>
<sequence length="307" mass="33975">MRLNHNVSSLNIYREYSKTLKTNSKALAHISSGQKLLRSGDNPNAVSKSERMRLQIRGLQMAQRNVQDGVSMMQTADGSLSSLNEIVNRVRELVVQSGSGANSPQDKKEIQNEINQMINAYESIVDNTEFNGVKLLKIDSTNSNSNEALDVIKRPMQIGANSGECIDISFKDLSPDKVGVIKIDANGEKHIDENKTLQKLRSEIDLNDPNSVDKALEIIDAVADTIIDARSKFGAISNKFQGTLQNLGEFEISTQSAESSVRDADIAEEMMNFARTNILIEAGNAMMAQSNKFPQDMLRILENVRSR</sequence>
<dbReference type="Pfam" id="PF00700">
    <property type="entry name" value="Flagellin_C"/>
    <property type="match status" value="1"/>
</dbReference>
<organism evidence="7 8">
    <name type="scientific">Clostridium tetanomorphum</name>
    <dbReference type="NCBI Taxonomy" id="1553"/>
    <lineage>
        <taxon>Bacteria</taxon>
        <taxon>Bacillati</taxon>
        <taxon>Bacillota</taxon>
        <taxon>Clostridia</taxon>
        <taxon>Eubacteriales</taxon>
        <taxon>Clostridiaceae</taxon>
        <taxon>Clostridium</taxon>
    </lineage>
</organism>
<dbReference type="InterPro" id="IPR042187">
    <property type="entry name" value="Flagellin_C_sub2"/>
</dbReference>
<name>A0A923E5A4_CLOTT</name>
<keyword evidence="3 4" id="KW-0975">Bacterial flagellum</keyword>
<comment type="function">
    <text evidence="4">Flagellin is the subunit protein which polymerizes to form the filaments of bacterial flagella.</text>
</comment>
<reference evidence="7 8" key="1">
    <citation type="submission" date="2020-04" db="EMBL/GenBank/DDBJ databases">
        <title>Genomic insights into acetone-butanol-ethanol (ABE) fermentation by sequencing solventogenic clostridia strains.</title>
        <authorList>
            <person name="Brown S."/>
        </authorList>
    </citation>
    <scope>NUCLEOTIDE SEQUENCE [LARGE SCALE GENOMIC DNA]</scope>
    <source>
        <strain evidence="7 8">DJ011</strain>
    </source>
</reference>
<evidence type="ECO:0000259" key="6">
    <source>
        <dbReference type="Pfam" id="PF00700"/>
    </source>
</evidence>
<gene>
    <name evidence="7" type="ORF">HGG79_02695</name>
</gene>
<comment type="subcellular location">
    <subcellularLocation>
        <location evidence="4">Secreted</location>
    </subcellularLocation>
    <subcellularLocation>
        <location evidence="4">Bacterial flagellum</location>
    </subcellularLocation>
</comment>
<dbReference type="PANTHER" id="PTHR42792:SF2">
    <property type="entry name" value="FLAGELLIN"/>
    <property type="match status" value="1"/>
</dbReference>
<dbReference type="InterPro" id="IPR046358">
    <property type="entry name" value="Flagellin_C"/>
</dbReference>
<dbReference type="InterPro" id="IPR001029">
    <property type="entry name" value="Flagellin_N"/>
</dbReference>
<keyword evidence="7" id="KW-0282">Flagellum</keyword>
<evidence type="ECO:0000256" key="2">
    <source>
        <dbReference type="ARBA" id="ARBA00020110"/>
    </source>
</evidence>
<dbReference type="Gene3D" id="1.20.1330.10">
    <property type="entry name" value="f41 fragment of flagellin, N-terminal domain"/>
    <property type="match status" value="1"/>
</dbReference>
<evidence type="ECO:0000256" key="3">
    <source>
        <dbReference type="ARBA" id="ARBA00023143"/>
    </source>
</evidence>
<dbReference type="SUPFAM" id="SSF64518">
    <property type="entry name" value="Phase 1 flagellin"/>
    <property type="match status" value="1"/>
</dbReference>
<keyword evidence="4" id="KW-0964">Secreted</keyword>
<dbReference type="AlphaFoldDB" id="A0A923E5A4"/>
<evidence type="ECO:0000313" key="8">
    <source>
        <dbReference type="Proteomes" id="UP000563151"/>
    </source>
</evidence>
<evidence type="ECO:0000256" key="1">
    <source>
        <dbReference type="ARBA" id="ARBA00005709"/>
    </source>
</evidence>
<feature type="domain" description="Flagellin N-terminal" evidence="5">
    <location>
        <begin position="4"/>
        <end position="137"/>
    </location>
</feature>
<dbReference type="PRINTS" id="PR00207">
    <property type="entry name" value="FLAGELLIN"/>
</dbReference>
<evidence type="ECO:0000259" key="5">
    <source>
        <dbReference type="Pfam" id="PF00669"/>
    </source>
</evidence>
<keyword evidence="7" id="KW-0966">Cell projection</keyword>
<dbReference type="Pfam" id="PF00669">
    <property type="entry name" value="Flagellin_N"/>
    <property type="match status" value="1"/>
</dbReference>
<dbReference type="Proteomes" id="UP000563151">
    <property type="component" value="Unassembled WGS sequence"/>
</dbReference>
<proteinExistence type="inferred from homology"/>
<protein>
    <recommendedName>
        <fullName evidence="2 4">Flagellin</fullName>
    </recommendedName>
</protein>
<keyword evidence="7" id="KW-0969">Cilium</keyword>
<comment type="caution">
    <text evidence="7">The sequence shown here is derived from an EMBL/GenBank/DDBJ whole genome shotgun (WGS) entry which is preliminary data.</text>
</comment>